<reference evidence="2 3" key="1">
    <citation type="submission" date="2014-06" db="EMBL/GenBank/DDBJ databases">
        <authorList>
            <person name="Swart Estienne"/>
        </authorList>
    </citation>
    <scope>NUCLEOTIDE SEQUENCE [LARGE SCALE GENOMIC DNA]</scope>
    <source>
        <strain evidence="2 3">130c</strain>
    </source>
</reference>
<organism evidence="2 3">
    <name type="scientific">Stylonychia lemnae</name>
    <name type="common">Ciliate</name>
    <dbReference type="NCBI Taxonomy" id="5949"/>
    <lineage>
        <taxon>Eukaryota</taxon>
        <taxon>Sar</taxon>
        <taxon>Alveolata</taxon>
        <taxon>Ciliophora</taxon>
        <taxon>Intramacronucleata</taxon>
        <taxon>Spirotrichea</taxon>
        <taxon>Stichotrichia</taxon>
        <taxon>Sporadotrichida</taxon>
        <taxon>Oxytrichidae</taxon>
        <taxon>Stylonychinae</taxon>
        <taxon>Stylonychia</taxon>
    </lineage>
</organism>
<proteinExistence type="predicted"/>
<keyword evidence="3" id="KW-1185">Reference proteome</keyword>
<name>A0A078A5Q2_STYLE</name>
<evidence type="ECO:0000313" key="2">
    <source>
        <dbReference type="EMBL" id="CDW77514.1"/>
    </source>
</evidence>
<sequence length="432" mass="49911">MNLRLPEQIKPPKRFRSMSPVFKQKFQEFEAPLVYTQQIVASQQTPKDGNYDGEFPLNSNPQVAHFPEDQVIKENGRQSCGNSNSESQLIDSIKSTLPVETTHELDSLVPLNLLLQNENTRLCLQEGQSQNFNEQDICNNQFPKSLKSSDKTLTLTSRSSEDPPLITENRSTEDIYSENQSPKQSDSVLILNQDQQKAQQTSNQEETQAISESSGSNQDYSKRDPSKFLEKFIPLFEKQLLLNDIELPSKANQLAHAIIDFSKILYQFKVNGEDDSSPINFREEFMFLIKQVSKYHLTIESLKTEEKLRLDSYTLSKIFIFCGEQMILGKLKDVSRAEVISQYVNKLKGKCSQGEYCTEFFKYCCEIDLGSGQIQRFSCDIFEQLNEMDSFEDKFTDIVHEIYVRFLQQLLFKYIIQLDLLQIQILYSQLFT</sequence>
<dbReference type="AlphaFoldDB" id="A0A078A5Q2"/>
<feature type="region of interest" description="Disordered" evidence="1">
    <location>
        <begin position="149"/>
        <end position="222"/>
    </location>
</feature>
<dbReference type="EMBL" id="CCKQ01006225">
    <property type="protein sequence ID" value="CDW77514.1"/>
    <property type="molecule type" value="Genomic_DNA"/>
</dbReference>
<feature type="compositionally biased region" description="Polar residues" evidence="1">
    <location>
        <begin position="177"/>
        <end position="219"/>
    </location>
</feature>
<dbReference type="Proteomes" id="UP000039865">
    <property type="component" value="Unassembled WGS sequence"/>
</dbReference>
<evidence type="ECO:0000256" key="1">
    <source>
        <dbReference type="SAM" id="MobiDB-lite"/>
    </source>
</evidence>
<accession>A0A078A5Q2</accession>
<protein>
    <submittedName>
        <fullName evidence="2">Uncharacterized protein</fullName>
    </submittedName>
</protein>
<evidence type="ECO:0000313" key="3">
    <source>
        <dbReference type="Proteomes" id="UP000039865"/>
    </source>
</evidence>
<dbReference type="InParanoid" id="A0A078A5Q2"/>
<gene>
    <name evidence="2" type="primary">Contig19547.g940</name>
    <name evidence="2" type="ORF">STYLEM_6477</name>
</gene>